<dbReference type="AlphaFoldDB" id="A0A1I2TSY1"/>
<reference evidence="2" key="1">
    <citation type="submission" date="2016-10" db="EMBL/GenBank/DDBJ databases">
        <authorList>
            <person name="Varghese N."/>
            <person name="Submissions S."/>
        </authorList>
    </citation>
    <scope>NUCLEOTIDE SEQUENCE [LARGE SCALE GENOMIC DNA]</scope>
    <source>
        <strain evidence="2">Gh-105</strain>
    </source>
</reference>
<dbReference type="Proteomes" id="UP000199229">
    <property type="component" value="Unassembled WGS sequence"/>
</dbReference>
<gene>
    <name evidence="1" type="ORF">SAMN05192565_107180</name>
</gene>
<protein>
    <submittedName>
        <fullName evidence="1">Uncharacterized protein</fullName>
    </submittedName>
</protein>
<evidence type="ECO:0000313" key="1">
    <source>
        <dbReference type="EMBL" id="SFG65471.1"/>
    </source>
</evidence>
<dbReference type="EMBL" id="FOPM01000007">
    <property type="protein sequence ID" value="SFG65471.1"/>
    <property type="molecule type" value="Genomic_DNA"/>
</dbReference>
<name>A0A1I2TSY1_9HYPH</name>
<evidence type="ECO:0000313" key="2">
    <source>
        <dbReference type="Proteomes" id="UP000199229"/>
    </source>
</evidence>
<sequence>MMCKFCLRRMQVPDADIARAQDFADDLLRWETRGPGDTANAMKRVAQRAALPFSKLWALRYRPPKAVASHVLAALEAAHAREVERQLRKLAHDVEITTRLTGPADPAVAAAQAALRAAEGARAGLVGPPLAPAPAVARRVKPHFDLPLFQAAQQGE</sequence>
<organism evidence="1 2">
    <name type="scientific">Methylobacterium gossipiicola</name>
    <dbReference type="NCBI Taxonomy" id="582675"/>
    <lineage>
        <taxon>Bacteria</taxon>
        <taxon>Pseudomonadati</taxon>
        <taxon>Pseudomonadota</taxon>
        <taxon>Alphaproteobacteria</taxon>
        <taxon>Hyphomicrobiales</taxon>
        <taxon>Methylobacteriaceae</taxon>
        <taxon>Methylobacterium</taxon>
    </lineage>
</organism>
<dbReference type="STRING" id="582675.SAMN05192565_107180"/>
<keyword evidence="2" id="KW-1185">Reference proteome</keyword>
<accession>A0A1I2TSY1</accession>
<proteinExistence type="predicted"/>